<dbReference type="Proteomes" id="UP000594638">
    <property type="component" value="Unassembled WGS sequence"/>
</dbReference>
<dbReference type="Gramene" id="OE9A086637T1">
    <property type="protein sequence ID" value="OE9A086637C1"/>
    <property type="gene ID" value="OE9A086637"/>
</dbReference>
<evidence type="ECO:0000313" key="6">
    <source>
        <dbReference type="Proteomes" id="UP000594638"/>
    </source>
</evidence>
<dbReference type="Gene3D" id="3.20.20.100">
    <property type="entry name" value="NADP-dependent oxidoreductase domain"/>
    <property type="match status" value="2"/>
</dbReference>
<keyword evidence="3" id="KW-0560">Oxidoreductase</keyword>
<dbReference type="EMBL" id="CACTIH010009095">
    <property type="protein sequence ID" value="CAA3023773.1"/>
    <property type="molecule type" value="Genomic_DNA"/>
</dbReference>
<keyword evidence="2" id="KW-0521">NADP</keyword>
<dbReference type="PRINTS" id="PR01577">
    <property type="entry name" value="KCNABCHANNEL"/>
</dbReference>
<accession>A0A8S0V311</accession>
<comment type="caution">
    <text evidence="5">The sequence shown here is derived from an EMBL/GenBank/DDBJ whole genome shotgun (WGS) entry which is preliminary data.</text>
</comment>
<evidence type="ECO:0000256" key="1">
    <source>
        <dbReference type="ARBA" id="ARBA00006515"/>
    </source>
</evidence>
<dbReference type="PANTHER" id="PTHR43150:SF2">
    <property type="entry name" value="HYPERKINETIC, ISOFORM M"/>
    <property type="match status" value="1"/>
</dbReference>
<dbReference type="PANTHER" id="PTHR43150">
    <property type="entry name" value="HYPERKINETIC, ISOFORM M"/>
    <property type="match status" value="1"/>
</dbReference>
<protein>
    <recommendedName>
        <fullName evidence="4">NADP-dependent oxidoreductase domain-containing protein</fullName>
    </recommendedName>
</protein>
<dbReference type="OrthoDB" id="1720422at2759"/>
<feature type="domain" description="NADP-dependent oxidoreductase" evidence="4">
    <location>
        <begin position="41"/>
        <end position="164"/>
    </location>
</feature>
<sequence length="178" mass="19870">MEYKTLGRPGIKVSQLSYGAWVTYRNHMGVNDAKSIFQCYRNNGVNFFDNAKITEAWGVAERLDLVGPIVEQPEYNLFTRQKVELDYLHLHNKYGLGLTIWSPLAFGFLTGKYNSGNIPSDSRFALENYKHLATKSMVDNLLKKVNGLKPIADELGVPLSQLAIVSSVIIGATKVSQT</sequence>
<evidence type="ECO:0000259" key="4">
    <source>
        <dbReference type="Pfam" id="PF00248"/>
    </source>
</evidence>
<dbReference type="InterPro" id="IPR023210">
    <property type="entry name" value="NADP_OxRdtase_dom"/>
</dbReference>
<dbReference type="InterPro" id="IPR036812">
    <property type="entry name" value="NAD(P)_OxRdtase_dom_sf"/>
</dbReference>
<dbReference type="SUPFAM" id="SSF51430">
    <property type="entry name" value="NAD(P)-linked oxidoreductase"/>
    <property type="match status" value="1"/>
</dbReference>
<organism evidence="5 6">
    <name type="scientific">Olea europaea subsp. europaea</name>
    <dbReference type="NCBI Taxonomy" id="158383"/>
    <lineage>
        <taxon>Eukaryota</taxon>
        <taxon>Viridiplantae</taxon>
        <taxon>Streptophyta</taxon>
        <taxon>Embryophyta</taxon>
        <taxon>Tracheophyta</taxon>
        <taxon>Spermatophyta</taxon>
        <taxon>Magnoliopsida</taxon>
        <taxon>eudicotyledons</taxon>
        <taxon>Gunneridae</taxon>
        <taxon>Pentapetalae</taxon>
        <taxon>asterids</taxon>
        <taxon>lamiids</taxon>
        <taxon>Lamiales</taxon>
        <taxon>Oleaceae</taxon>
        <taxon>Oleeae</taxon>
        <taxon>Olea</taxon>
    </lineage>
</organism>
<gene>
    <name evidence="5" type="ORF">OLEA9_A086637</name>
</gene>
<reference evidence="5 6" key="1">
    <citation type="submission" date="2019-12" db="EMBL/GenBank/DDBJ databases">
        <authorList>
            <person name="Alioto T."/>
            <person name="Alioto T."/>
            <person name="Gomez Garrido J."/>
        </authorList>
    </citation>
    <scope>NUCLEOTIDE SEQUENCE [LARGE SCALE GENOMIC DNA]</scope>
</reference>
<evidence type="ECO:0000256" key="2">
    <source>
        <dbReference type="ARBA" id="ARBA00022857"/>
    </source>
</evidence>
<keyword evidence="6" id="KW-1185">Reference proteome</keyword>
<dbReference type="Pfam" id="PF00248">
    <property type="entry name" value="Aldo_ket_red"/>
    <property type="match status" value="1"/>
</dbReference>
<dbReference type="AlphaFoldDB" id="A0A8S0V311"/>
<evidence type="ECO:0000256" key="3">
    <source>
        <dbReference type="ARBA" id="ARBA00023002"/>
    </source>
</evidence>
<dbReference type="InterPro" id="IPR005399">
    <property type="entry name" value="K_chnl_volt-dep_bsu_KCNAB-rel"/>
</dbReference>
<evidence type="ECO:0000313" key="5">
    <source>
        <dbReference type="EMBL" id="CAA3023773.1"/>
    </source>
</evidence>
<dbReference type="GO" id="GO:0016491">
    <property type="term" value="F:oxidoreductase activity"/>
    <property type="evidence" value="ECO:0007669"/>
    <property type="project" value="UniProtKB-KW"/>
</dbReference>
<name>A0A8S0V311_OLEEU</name>
<proteinExistence type="inferred from homology"/>
<comment type="similarity">
    <text evidence="1">Belongs to the shaker potassium channel beta subunit family.</text>
</comment>